<dbReference type="SFLD" id="SFLDG01135">
    <property type="entry name" value="C1.5.6:_HAD__Beta-PGM__Phospha"/>
    <property type="match status" value="1"/>
</dbReference>
<evidence type="ECO:0000259" key="8">
    <source>
        <dbReference type="Pfam" id="PF01687"/>
    </source>
</evidence>
<keyword evidence="3" id="KW-0285">Flavoprotein</keyword>
<keyword evidence="5" id="KW-0808">Transferase</keyword>
<dbReference type="SUPFAM" id="SSF56784">
    <property type="entry name" value="HAD-like"/>
    <property type="match status" value="1"/>
</dbReference>
<evidence type="ECO:0000256" key="3">
    <source>
        <dbReference type="ARBA" id="ARBA00022630"/>
    </source>
</evidence>
<dbReference type="Pfam" id="PF00702">
    <property type="entry name" value="Hydrolase"/>
    <property type="match status" value="1"/>
</dbReference>
<dbReference type="EC" id="2.7.1.26" evidence="2"/>
<dbReference type="PRINTS" id="PR00413">
    <property type="entry name" value="HADHALOGNASE"/>
</dbReference>
<keyword evidence="6" id="KW-0547">Nucleotide-binding</keyword>
<accession>A0AA88WZS7</accession>
<dbReference type="Gene3D" id="2.40.30.30">
    <property type="entry name" value="Riboflavin kinase-like"/>
    <property type="match status" value="1"/>
</dbReference>
<gene>
    <name evidence="9" type="ORF">RJ639_030518</name>
</gene>
<dbReference type="Gene3D" id="3.40.50.1000">
    <property type="entry name" value="HAD superfamily/HAD-like"/>
    <property type="match status" value="1"/>
</dbReference>
<evidence type="ECO:0000256" key="7">
    <source>
        <dbReference type="ARBA" id="ARBA00022840"/>
    </source>
</evidence>
<dbReference type="PANTHER" id="PTHR18901">
    <property type="entry name" value="2-DEOXYGLUCOSE-6-PHOSPHATE PHOSPHATASE 2"/>
    <property type="match status" value="1"/>
</dbReference>
<protein>
    <recommendedName>
        <fullName evidence="2">riboflavin kinase</fullName>
        <ecNumber evidence="2">2.7.1.26</ecNumber>
    </recommendedName>
</protein>
<dbReference type="NCBIfam" id="TIGR01509">
    <property type="entry name" value="HAD-SF-IA-v3"/>
    <property type="match status" value="1"/>
</dbReference>
<evidence type="ECO:0000313" key="10">
    <source>
        <dbReference type="Proteomes" id="UP001188597"/>
    </source>
</evidence>
<dbReference type="GO" id="GO:0005524">
    <property type="term" value="F:ATP binding"/>
    <property type="evidence" value="ECO:0007669"/>
    <property type="project" value="UniProtKB-KW"/>
</dbReference>
<sequence length="525" mass="58392">MVSKQGNHSPEQLKLEDSLLPSHTTSFFEGCNLELILASEENNIRCEIITEKILFGAEYGQYQDNSSLILSVPLQREKGGKSPSCTPTSLYAFLTHSFSSAMNGSYSKSHNQATHISAFILDLDGTLLNTEQATKDLLKEFLERHGKVIDVERENKRFGMTHKESAIAIVKDYDLPLTPDQFSQSIMPLYHEKWVQAKALPGANRLINHLRKHGVPFALASNSIRKNIEAKISHQQGWKEHFSVILGSDQVKSGKPSPDIFLEAANKMGVDVHCLVIEDSLVGVKAAIGAGMKVVAVPSLENEFNKFSIADSVLRSLLEFHPELWGLPPFDDCRFLSRDAAFPNWMSLSNLNLMIAGVGNALPIEPIYLKGCYRNGLLHEFTVSKLSNRPLTKLPYPDNGTSPLPIQVSGVYFGWARIGSHEIYKVVIGIKWDTDCCTSKREIETCLIDGSNEQNFDKEMNLVLVGYIRGLCSKGNTSSDDKILDEDKLIARTSLDLPAFAQQADAPLFSEIAFEGEENGEWIRM</sequence>
<dbReference type="InterPro" id="IPR006439">
    <property type="entry name" value="HAD-SF_hydro_IA"/>
</dbReference>
<dbReference type="Gene3D" id="1.10.150.240">
    <property type="entry name" value="Putative phosphatase, domain 2"/>
    <property type="match status" value="1"/>
</dbReference>
<evidence type="ECO:0000256" key="6">
    <source>
        <dbReference type="ARBA" id="ARBA00022741"/>
    </source>
</evidence>
<dbReference type="GO" id="GO:0009231">
    <property type="term" value="P:riboflavin biosynthetic process"/>
    <property type="evidence" value="ECO:0007669"/>
    <property type="project" value="InterPro"/>
</dbReference>
<evidence type="ECO:0000256" key="1">
    <source>
        <dbReference type="ARBA" id="ARBA00005201"/>
    </source>
</evidence>
<dbReference type="InterPro" id="IPR023198">
    <property type="entry name" value="PGP-like_dom2"/>
</dbReference>
<evidence type="ECO:0000313" key="9">
    <source>
        <dbReference type="EMBL" id="KAK3036504.1"/>
    </source>
</evidence>
<evidence type="ECO:0000256" key="2">
    <source>
        <dbReference type="ARBA" id="ARBA00012105"/>
    </source>
</evidence>
<feature type="domain" description="Riboflavin kinase" evidence="8">
    <location>
        <begin position="407"/>
        <end position="470"/>
    </location>
</feature>
<comment type="caution">
    <text evidence="9">The sequence shown here is derived from an EMBL/GenBank/DDBJ whole genome shotgun (WGS) entry which is preliminary data.</text>
</comment>
<dbReference type="AlphaFoldDB" id="A0AA88WZS7"/>
<organism evidence="9 10">
    <name type="scientific">Escallonia herrerae</name>
    <dbReference type="NCBI Taxonomy" id="1293975"/>
    <lineage>
        <taxon>Eukaryota</taxon>
        <taxon>Viridiplantae</taxon>
        <taxon>Streptophyta</taxon>
        <taxon>Embryophyta</taxon>
        <taxon>Tracheophyta</taxon>
        <taxon>Spermatophyta</taxon>
        <taxon>Magnoliopsida</taxon>
        <taxon>eudicotyledons</taxon>
        <taxon>Gunneridae</taxon>
        <taxon>Pentapetalae</taxon>
        <taxon>asterids</taxon>
        <taxon>campanulids</taxon>
        <taxon>Escalloniales</taxon>
        <taxon>Escalloniaceae</taxon>
        <taxon>Escallonia</taxon>
    </lineage>
</organism>
<dbReference type="GO" id="GO:0008531">
    <property type="term" value="F:riboflavin kinase activity"/>
    <property type="evidence" value="ECO:0007669"/>
    <property type="project" value="UniProtKB-EC"/>
</dbReference>
<keyword evidence="4" id="KW-0288">FMN</keyword>
<name>A0AA88WZS7_9ASTE</name>
<evidence type="ECO:0000256" key="5">
    <source>
        <dbReference type="ARBA" id="ARBA00022679"/>
    </source>
</evidence>
<dbReference type="GO" id="GO:0043136">
    <property type="term" value="F:sn-glycerol 3-phosphatase activity"/>
    <property type="evidence" value="ECO:0007669"/>
    <property type="project" value="TreeGrafter"/>
</dbReference>
<proteinExistence type="predicted"/>
<dbReference type="FunFam" id="3.40.50.1000:FF:000119">
    <property type="entry name" value="Bifunctional riboflavin kinase/FMN phosphatase"/>
    <property type="match status" value="1"/>
</dbReference>
<dbReference type="InterPro" id="IPR023465">
    <property type="entry name" value="Riboflavin_kinase_dom_sf"/>
</dbReference>
<keyword evidence="7" id="KW-0067">ATP-binding</keyword>
<dbReference type="Pfam" id="PF01687">
    <property type="entry name" value="Flavokinase"/>
    <property type="match status" value="1"/>
</dbReference>
<dbReference type="SUPFAM" id="SSF82114">
    <property type="entry name" value="Riboflavin kinase-like"/>
    <property type="match status" value="1"/>
</dbReference>
<dbReference type="InterPro" id="IPR015865">
    <property type="entry name" value="Riboflavin_kinase_bac/euk"/>
</dbReference>
<dbReference type="GO" id="GO:0006114">
    <property type="term" value="P:glycerol biosynthetic process"/>
    <property type="evidence" value="ECO:0007669"/>
    <property type="project" value="TreeGrafter"/>
</dbReference>
<dbReference type="Proteomes" id="UP001188597">
    <property type="component" value="Unassembled WGS sequence"/>
</dbReference>
<dbReference type="SFLD" id="SFLDS00003">
    <property type="entry name" value="Haloacid_Dehalogenase"/>
    <property type="match status" value="1"/>
</dbReference>
<keyword evidence="10" id="KW-1185">Reference proteome</keyword>
<dbReference type="InterPro" id="IPR036412">
    <property type="entry name" value="HAD-like_sf"/>
</dbReference>
<evidence type="ECO:0000256" key="4">
    <source>
        <dbReference type="ARBA" id="ARBA00022643"/>
    </source>
</evidence>
<dbReference type="PANTHER" id="PTHR18901:SF44">
    <property type="entry name" value="OS01G0757900 PROTEIN"/>
    <property type="match status" value="1"/>
</dbReference>
<comment type="pathway">
    <text evidence="1">Cofactor biosynthesis; FMN biosynthesis; FMN from riboflavin (ATP route): step 1/1.</text>
</comment>
<dbReference type="InterPro" id="IPR023214">
    <property type="entry name" value="HAD_sf"/>
</dbReference>
<dbReference type="EMBL" id="JAVXUP010000146">
    <property type="protein sequence ID" value="KAK3036504.1"/>
    <property type="molecule type" value="Genomic_DNA"/>
</dbReference>
<reference evidence="9" key="1">
    <citation type="submission" date="2022-12" db="EMBL/GenBank/DDBJ databases">
        <title>Draft genome assemblies for two species of Escallonia (Escalloniales).</title>
        <authorList>
            <person name="Chanderbali A."/>
            <person name="Dervinis C."/>
            <person name="Anghel I."/>
            <person name="Soltis D."/>
            <person name="Soltis P."/>
            <person name="Zapata F."/>
        </authorList>
    </citation>
    <scope>NUCLEOTIDE SEQUENCE</scope>
    <source>
        <strain evidence="9">UCBG64.0493</strain>
        <tissue evidence="9">Leaf</tissue>
    </source>
</reference>
<dbReference type="SFLD" id="SFLDG01129">
    <property type="entry name" value="C1.5:_HAD__Beta-PGM__Phosphata"/>
    <property type="match status" value="1"/>
</dbReference>